<dbReference type="HOGENOM" id="CLU_2826880_0_0_5"/>
<evidence type="ECO:0000256" key="1">
    <source>
        <dbReference type="SAM" id="MobiDB-lite"/>
    </source>
</evidence>
<feature type="region of interest" description="Disordered" evidence="1">
    <location>
        <begin position="1"/>
        <end position="26"/>
    </location>
</feature>
<dbReference type="EMBL" id="ACQA01000001">
    <property type="protein sequence ID" value="EEQ96058.1"/>
    <property type="molecule type" value="Genomic_DNA"/>
</dbReference>
<dbReference type="AlphaFoldDB" id="C4WEC9"/>
<dbReference type="Proteomes" id="UP000004386">
    <property type="component" value="Unassembled WGS sequence"/>
</dbReference>
<sequence>MPDDSSDDSSSRSPDSLEGRSGLPARCTTPDNLACMGLACMGLVRSKWSGEHLFAALFPFTVSAEL</sequence>
<comment type="caution">
    <text evidence="2">The sequence shown here is derived from an EMBL/GenBank/DDBJ whole genome shotgun (WGS) entry which is preliminary data.</text>
</comment>
<accession>C4WEC9</accession>
<proteinExistence type="predicted"/>
<evidence type="ECO:0000313" key="2">
    <source>
        <dbReference type="EMBL" id="EEQ96058.1"/>
    </source>
</evidence>
<reference evidence="2 3" key="1">
    <citation type="submission" date="2009-05" db="EMBL/GenBank/DDBJ databases">
        <authorList>
            <person name="Setubal J.C."/>
            <person name="Boyle S."/>
            <person name="Crasta O.R."/>
            <person name="Gillespie J.J."/>
            <person name="Kenyon R.W."/>
            <person name="Lu J."/>
            <person name="Mane S."/>
            <person name="Nagrani S."/>
            <person name="Shallom J.M."/>
            <person name="Shallom S."/>
            <person name="Shukla M."/>
            <person name="Snyder E.E."/>
            <person name="Sobral B.W."/>
            <person name="Wattam A.R."/>
            <person name="Will R."/>
            <person name="Williams K."/>
            <person name="Yoo H."/>
            <person name="Munk C."/>
            <person name="Tapia R."/>
            <person name="Green L."/>
            <person name="Rogers Y."/>
            <person name="Detter J.C."/>
            <person name="Bruce D."/>
            <person name="Brettin T.S."/>
            <person name="Tsolis R."/>
        </authorList>
    </citation>
    <scope>NUCLEOTIDE SEQUENCE [LARGE SCALE GENOMIC DNA]</scope>
    <source>
        <strain evidence="2 3">LMG 3301</strain>
    </source>
</reference>
<name>C4WEC9_9HYPH</name>
<protein>
    <submittedName>
        <fullName evidence="2">Uncharacterized protein</fullName>
    </submittedName>
</protein>
<organism evidence="2 3">
    <name type="scientific">Brucella intermedia LMG 3301</name>
    <dbReference type="NCBI Taxonomy" id="641118"/>
    <lineage>
        <taxon>Bacteria</taxon>
        <taxon>Pseudomonadati</taxon>
        <taxon>Pseudomonadota</taxon>
        <taxon>Alphaproteobacteria</taxon>
        <taxon>Hyphomicrobiales</taxon>
        <taxon>Brucellaceae</taxon>
        <taxon>Brucella/Ochrobactrum group</taxon>
        <taxon>Brucella</taxon>
    </lineage>
</organism>
<gene>
    <name evidence="2" type="ORF">OINT_1001468</name>
</gene>
<evidence type="ECO:0000313" key="3">
    <source>
        <dbReference type="Proteomes" id="UP000004386"/>
    </source>
</evidence>